<dbReference type="EMBL" id="JNUP01000065">
    <property type="protein sequence ID" value="KGE71588.1"/>
    <property type="molecule type" value="Genomic_DNA"/>
</dbReference>
<dbReference type="Gene3D" id="3.30.300.20">
    <property type="match status" value="1"/>
</dbReference>
<dbReference type="eggNOG" id="COG1765">
    <property type="taxonomic scope" value="Bacteria"/>
</dbReference>
<dbReference type="InterPro" id="IPR015946">
    <property type="entry name" value="KH_dom-like_a/b"/>
</dbReference>
<organism evidence="1 2">
    <name type="scientific">Spirochaeta lutea</name>
    <dbReference type="NCBI Taxonomy" id="1480694"/>
    <lineage>
        <taxon>Bacteria</taxon>
        <taxon>Pseudomonadati</taxon>
        <taxon>Spirochaetota</taxon>
        <taxon>Spirochaetia</taxon>
        <taxon>Spirochaetales</taxon>
        <taxon>Spirochaetaceae</taxon>
        <taxon>Spirochaeta</taxon>
    </lineage>
</organism>
<dbReference type="Proteomes" id="UP000029692">
    <property type="component" value="Unassembled WGS sequence"/>
</dbReference>
<sequence>MQKFVTAQWKKAMAFDLTIEDATIPVDADEQFGGAGYGPKPKALMLTALAGCTGMDVVSMLGKMRIPFDSFSIEIEAKQADEHPKVYTDILVRYRFTGDQLNEDKIETAIELSLGKYCAVAATLKKTATLKHELLMNP</sequence>
<dbReference type="AlphaFoldDB" id="A0A098QW01"/>
<keyword evidence="2" id="KW-1185">Reference proteome</keyword>
<evidence type="ECO:0000313" key="2">
    <source>
        <dbReference type="Proteomes" id="UP000029692"/>
    </source>
</evidence>
<dbReference type="SUPFAM" id="SSF82784">
    <property type="entry name" value="OsmC-like"/>
    <property type="match status" value="1"/>
</dbReference>
<gene>
    <name evidence="1" type="ORF">DC28_09920</name>
</gene>
<dbReference type="InterPro" id="IPR003718">
    <property type="entry name" value="OsmC/Ohr_fam"/>
</dbReference>
<dbReference type="STRING" id="1480694.DC28_09920"/>
<accession>A0A098QW01</accession>
<evidence type="ECO:0008006" key="3">
    <source>
        <dbReference type="Google" id="ProtNLM"/>
    </source>
</evidence>
<dbReference type="PANTHER" id="PTHR34352:SF1">
    <property type="entry name" value="PROTEIN YHFA"/>
    <property type="match status" value="1"/>
</dbReference>
<reference evidence="1 2" key="1">
    <citation type="submission" date="2014-05" db="EMBL/GenBank/DDBJ databases">
        <title>De novo Genome Sequence of Spirocheata sp.</title>
        <authorList>
            <person name="Shivani Y."/>
            <person name="Subhash Y."/>
            <person name="Tushar L."/>
            <person name="Sasikala C."/>
            <person name="Ramana C.V."/>
        </authorList>
    </citation>
    <scope>NUCLEOTIDE SEQUENCE [LARGE SCALE GENOMIC DNA]</scope>
    <source>
        <strain evidence="1 2">JC230</strain>
    </source>
</reference>
<dbReference type="InterPro" id="IPR036102">
    <property type="entry name" value="OsmC/Ohrsf"/>
</dbReference>
<protein>
    <recommendedName>
        <fullName evidence="3">Osmotically inducible protein OsmC</fullName>
    </recommendedName>
</protein>
<dbReference type="RefSeq" id="WP_037548031.1">
    <property type="nucleotide sequence ID" value="NZ_JNUP01000065.1"/>
</dbReference>
<dbReference type="PANTHER" id="PTHR34352">
    <property type="entry name" value="PROTEIN YHFA"/>
    <property type="match status" value="1"/>
</dbReference>
<evidence type="ECO:0000313" key="1">
    <source>
        <dbReference type="EMBL" id="KGE71588.1"/>
    </source>
</evidence>
<name>A0A098QW01_9SPIO</name>
<proteinExistence type="predicted"/>
<dbReference type="Pfam" id="PF02566">
    <property type="entry name" value="OsmC"/>
    <property type="match status" value="1"/>
</dbReference>
<comment type="caution">
    <text evidence="1">The sequence shown here is derived from an EMBL/GenBank/DDBJ whole genome shotgun (WGS) entry which is preliminary data.</text>
</comment>
<dbReference type="OrthoDB" id="9804010at2"/>